<reference evidence="1" key="1">
    <citation type="submission" date="2014-12" db="EMBL/GenBank/DDBJ databases">
        <title>Insight into the proteome of Arion vulgaris.</title>
        <authorList>
            <person name="Aradska J."/>
            <person name="Bulat T."/>
            <person name="Smidak R."/>
            <person name="Sarate P."/>
            <person name="Gangsoo J."/>
            <person name="Sialana F."/>
            <person name="Bilban M."/>
            <person name="Lubec G."/>
        </authorList>
    </citation>
    <scope>NUCLEOTIDE SEQUENCE</scope>
    <source>
        <tissue evidence="1">Skin</tissue>
    </source>
</reference>
<proteinExistence type="predicted"/>
<dbReference type="AlphaFoldDB" id="A0A0B7AV01"/>
<evidence type="ECO:0000313" key="2">
    <source>
        <dbReference type="EMBL" id="CEK83842.1"/>
    </source>
</evidence>
<evidence type="ECO:0000313" key="1">
    <source>
        <dbReference type="EMBL" id="CEK83841.1"/>
    </source>
</evidence>
<organism evidence="1">
    <name type="scientific">Arion vulgaris</name>
    <dbReference type="NCBI Taxonomy" id="1028688"/>
    <lineage>
        <taxon>Eukaryota</taxon>
        <taxon>Metazoa</taxon>
        <taxon>Spiralia</taxon>
        <taxon>Lophotrochozoa</taxon>
        <taxon>Mollusca</taxon>
        <taxon>Gastropoda</taxon>
        <taxon>Heterobranchia</taxon>
        <taxon>Euthyneura</taxon>
        <taxon>Panpulmonata</taxon>
        <taxon>Eupulmonata</taxon>
        <taxon>Stylommatophora</taxon>
        <taxon>Helicina</taxon>
        <taxon>Arionoidea</taxon>
        <taxon>Arionidae</taxon>
        <taxon>Arion</taxon>
    </lineage>
</organism>
<protein>
    <submittedName>
        <fullName evidence="1">Uncharacterized protein</fullName>
    </submittedName>
</protein>
<sequence>MAGQTFPFMDGSPEAEVCGIAMEKLVLPNGIEIKDAELTLNNLVGTEKEFYLNEANITNTDNPIDDQPGNLNLNVQVRNQTH</sequence>
<name>A0A0B7AV01_9EUPU</name>
<dbReference type="EMBL" id="HACG01036977">
    <property type="protein sequence ID" value="CEK83842.1"/>
    <property type="molecule type" value="Transcribed_RNA"/>
</dbReference>
<accession>A0A0B7AV01</accession>
<dbReference type="EMBL" id="HACG01036976">
    <property type="protein sequence ID" value="CEK83841.1"/>
    <property type="molecule type" value="Transcribed_RNA"/>
</dbReference>
<gene>
    <name evidence="1" type="primary">ORF139263</name>
    <name evidence="2" type="synonym">ORF139266</name>
</gene>